<evidence type="ECO:0000256" key="2">
    <source>
        <dbReference type="SAM" id="MobiDB-lite"/>
    </source>
</evidence>
<evidence type="ECO:0000313" key="4">
    <source>
        <dbReference type="EMBL" id="THF65539.1"/>
    </source>
</evidence>
<sequence>MEDQTSTPEPSPTQAPTPPRDHSPLARLQEIKLPLWAGLALLVLVLLVFAWKSFAVAAVERNLANERQAVAEERAAIQNETAEALLRASDADHALFGTALAWAVRGEMIRNNLDQIDQYFNELVRAGRIQLVVLANQDGKILVSSDRALIDAPLPASLPAELLQVPDVTVQPAANADERRIAIPIQGLNTRLGTVLLTYRHNG</sequence>
<evidence type="ECO:0000256" key="1">
    <source>
        <dbReference type="SAM" id="Coils"/>
    </source>
</evidence>
<feature type="transmembrane region" description="Helical" evidence="3">
    <location>
        <begin position="33"/>
        <end position="51"/>
    </location>
</feature>
<evidence type="ECO:0000313" key="5">
    <source>
        <dbReference type="Proteomes" id="UP000308430"/>
    </source>
</evidence>
<feature type="region of interest" description="Disordered" evidence="2">
    <location>
        <begin position="1"/>
        <end position="23"/>
    </location>
</feature>
<protein>
    <submittedName>
        <fullName evidence="4">Uncharacterized protein</fullName>
    </submittedName>
</protein>
<organism evidence="4 5">
    <name type="scientific">Pseudothauera nasutitermitis</name>
    <dbReference type="NCBI Taxonomy" id="2565930"/>
    <lineage>
        <taxon>Bacteria</taxon>
        <taxon>Pseudomonadati</taxon>
        <taxon>Pseudomonadota</taxon>
        <taxon>Betaproteobacteria</taxon>
        <taxon>Rhodocyclales</taxon>
        <taxon>Zoogloeaceae</taxon>
        <taxon>Pseudothauera</taxon>
    </lineage>
</organism>
<dbReference type="RefSeq" id="WP_136347744.1">
    <property type="nucleotide sequence ID" value="NZ_SSOC01000003.1"/>
</dbReference>
<keyword evidence="3" id="KW-1133">Transmembrane helix</keyword>
<evidence type="ECO:0000256" key="3">
    <source>
        <dbReference type="SAM" id="Phobius"/>
    </source>
</evidence>
<accession>A0A4S4AZE4</accession>
<dbReference type="OrthoDB" id="8545326at2"/>
<dbReference type="EMBL" id="SSOC01000003">
    <property type="protein sequence ID" value="THF65539.1"/>
    <property type="molecule type" value="Genomic_DNA"/>
</dbReference>
<gene>
    <name evidence="4" type="ORF">E6C76_08130</name>
</gene>
<comment type="caution">
    <text evidence="4">The sequence shown here is derived from an EMBL/GenBank/DDBJ whole genome shotgun (WGS) entry which is preliminary data.</text>
</comment>
<reference evidence="4 5" key="1">
    <citation type="submission" date="2019-04" db="EMBL/GenBank/DDBJ databases">
        <title>Azoarcus nasutitermitis sp. nov. isolated from termite nest.</title>
        <authorList>
            <person name="Lin S.-Y."/>
            <person name="Hameed A."/>
            <person name="Hsu Y.-H."/>
            <person name="Young C.-C."/>
        </authorList>
    </citation>
    <scope>NUCLEOTIDE SEQUENCE [LARGE SCALE GENOMIC DNA]</scope>
    <source>
        <strain evidence="4 5">CC-YHH838</strain>
    </source>
</reference>
<keyword evidence="3" id="KW-0472">Membrane</keyword>
<keyword evidence="3" id="KW-0812">Transmembrane</keyword>
<keyword evidence="1" id="KW-0175">Coiled coil</keyword>
<feature type="compositionally biased region" description="Pro residues" evidence="2">
    <location>
        <begin position="9"/>
        <end position="18"/>
    </location>
</feature>
<feature type="coiled-coil region" evidence="1">
    <location>
        <begin position="56"/>
        <end position="83"/>
    </location>
</feature>
<dbReference type="AlphaFoldDB" id="A0A4S4AZE4"/>
<dbReference type="Proteomes" id="UP000308430">
    <property type="component" value="Unassembled WGS sequence"/>
</dbReference>
<proteinExistence type="predicted"/>
<keyword evidence="5" id="KW-1185">Reference proteome</keyword>
<name>A0A4S4AZE4_9RHOO</name>